<accession>A0ABQ5WCH7</accession>
<feature type="transmembrane region" description="Helical" evidence="5">
    <location>
        <begin position="6"/>
        <end position="26"/>
    </location>
</feature>
<keyword evidence="4 5" id="KW-0472">Membrane</keyword>
<dbReference type="Proteomes" id="UP001156691">
    <property type="component" value="Unassembled WGS sequence"/>
</dbReference>
<evidence type="ECO:0000313" key="7">
    <source>
        <dbReference type="Proteomes" id="UP001156691"/>
    </source>
</evidence>
<evidence type="ECO:0000313" key="6">
    <source>
        <dbReference type="EMBL" id="GLQ57301.1"/>
    </source>
</evidence>
<protein>
    <submittedName>
        <fullName evidence="6">Membrane protein</fullName>
    </submittedName>
</protein>
<reference evidence="7" key="1">
    <citation type="journal article" date="2019" name="Int. J. Syst. Evol. Microbiol.">
        <title>The Global Catalogue of Microorganisms (GCM) 10K type strain sequencing project: providing services to taxonomists for standard genome sequencing and annotation.</title>
        <authorList>
            <consortium name="The Broad Institute Genomics Platform"/>
            <consortium name="The Broad Institute Genome Sequencing Center for Infectious Disease"/>
            <person name="Wu L."/>
            <person name="Ma J."/>
        </authorList>
    </citation>
    <scope>NUCLEOTIDE SEQUENCE [LARGE SCALE GENOMIC DNA]</scope>
    <source>
        <strain evidence="7">NBRC 112416</strain>
    </source>
</reference>
<dbReference type="InterPro" id="IPR023352">
    <property type="entry name" value="MAPEG-like_dom_sf"/>
</dbReference>
<dbReference type="InterPro" id="IPR001129">
    <property type="entry name" value="Membr-assoc_MAPEG"/>
</dbReference>
<feature type="transmembrane region" description="Helical" evidence="5">
    <location>
        <begin position="112"/>
        <end position="129"/>
    </location>
</feature>
<dbReference type="Pfam" id="PF01124">
    <property type="entry name" value="MAPEG"/>
    <property type="match status" value="1"/>
</dbReference>
<evidence type="ECO:0000256" key="3">
    <source>
        <dbReference type="ARBA" id="ARBA00022989"/>
    </source>
</evidence>
<organism evidence="6 7">
    <name type="scientific">Devosia nitrariae</name>
    <dbReference type="NCBI Taxonomy" id="2071872"/>
    <lineage>
        <taxon>Bacteria</taxon>
        <taxon>Pseudomonadati</taxon>
        <taxon>Pseudomonadota</taxon>
        <taxon>Alphaproteobacteria</taxon>
        <taxon>Hyphomicrobiales</taxon>
        <taxon>Devosiaceae</taxon>
        <taxon>Devosia</taxon>
    </lineage>
</organism>
<comment type="caution">
    <text evidence="6">The sequence shown here is derived from an EMBL/GenBank/DDBJ whole genome shotgun (WGS) entry which is preliminary data.</text>
</comment>
<evidence type="ECO:0000256" key="1">
    <source>
        <dbReference type="ARBA" id="ARBA00004370"/>
    </source>
</evidence>
<dbReference type="SUPFAM" id="SSF161084">
    <property type="entry name" value="MAPEG domain-like"/>
    <property type="match status" value="1"/>
</dbReference>
<dbReference type="RefSeq" id="WP_284342693.1">
    <property type="nucleotide sequence ID" value="NZ_BSNS01000023.1"/>
</dbReference>
<dbReference type="EMBL" id="BSNS01000023">
    <property type="protein sequence ID" value="GLQ57301.1"/>
    <property type="molecule type" value="Genomic_DNA"/>
</dbReference>
<sequence>MGIELTVLALGCILGVVQIFVAAQLATRQYGLSWGLSPRDAAVPPPAPLVGRLTRARANFLETFPIAATAILMVEFAGLNNQWTAIGAVVWLTARVLYVPVYALGIPGLRSALFATSIVGIAMLLWQVLT</sequence>
<gene>
    <name evidence="6" type="ORF">GCM10010862_45600</name>
</gene>
<keyword evidence="3 5" id="KW-1133">Transmembrane helix</keyword>
<evidence type="ECO:0000256" key="2">
    <source>
        <dbReference type="ARBA" id="ARBA00022692"/>
    </source>
</evidence>
<dbReference type="PANTHER" id="PTHR35371:SF1">
    <property type="entry name" value="BLR7753 PROTEIN"/>
    <property type="match status" value="1"/>
</dbReference>
<comment type="subcellular location">
    <subcellularLocation>
        <location evidence="1">Membrane</location>
    </subcellularLocation>
</comment>
<evidence type="ECO:0000256" key="5">
    <source>
        <dbReference type="SAM" id="Phobius"/>
    </source>
</evidence>
<dbReference type="PANTHER" id="PTHR35371">
    <property type="entry name" value="INNER MEMBRANE PROTEIN"/>
    <property type="match status" value="1"/>
</dbReference>
<keyword evidence="2 5" id="KW-0812">Transmembrane</keyword>
<keyword evidence="7" id="KW-1185">Reference proteome</keyword>
<name>A0ABQ5WCH7_9HYPH</name>
<evidence type="ECO:0000256" key="4">
    <source>
        <dbReference type="ARBA" id="ARBA00023136"/>
    </source>
</evidence>
<dbReference type="Gene3D" id="1.20.120.550">
    <property type="entry name" value="Membrane associated eicosanoid/glutathione metabolism-like domain"/>
    <property type="match status" value="1"/>
</dbReference>
<feature type="transmembrane region" description="Helical" evidence="5">
    <location>
        <begin position="85"/>
        <end position="105"/>
    </location>
</feature>
<proteinExistence type="predicted"/>